<feature type="non-terminal residue" evidence="1">
    <location>
        <position position="1"/>
    </location>
</feature>
<protein>
    <submittedName>
        <fullName evidence="1">Uncharacterized protein</fullName>
    </submittedName>
</protein>
<organism evidence="1">
    <name type="scientific">marine sediment metagenome</name>
    <dbReference type="NCBI Taxonomy" id="412755"/>
    <lineage>
        <taxon>unclassified sequences</taxon>
        <taxon>metagenomes</taxon>
        <taxon>ecological metagenomes</taxon>
    </lineage>
</organism>
<proteinExistence type="predicted"/>
<sequence>EDASQADNIYLLELRDAVSGDILARMRFMKGTNKADVESIRVNAPHINAGADIEYRMKDATGGEDAELQLRYYLV</sequence>
<gene>
    <name evidence="1" type="ORF">S01H1_29099</name>
</gene>
<dbReference type="EMBL" id="BARS01017826">
    <property type="protein sequence ID" value="GAF87776.1"/>
    <property type="molecule type" value="Genomic_DNA"/>
</dbReference>
<reference evidence="1" key="1">
    <citation type="journal article" date="2014" name="Front. Microbiol.">
        <title>High frequency of phylogenetically diverse reductive dehalogenase-homologous genes in deep subseafloor sedimentary metagenomes.</title>
        <authorList>
            <person name="Kawai M."/>
            <person name="Futagami T."/>
            <person name="Toyoda A."/>
            <person name="Takaki Y."/>
            <person name="Nishi S."/>
            <person name="Hori S."/>
            <person name="Arai W."/>
            <person name="Tsubouchi T."/>
            <person name="Morono Y."/>
            <person name="Uchiyama I."/>
            <person name="Ito T."/>
            <person name="Fujiyama A."/>
            <person name="Inagaki F."/>
            <person name="Takami H."/>
        </authorList>
    </citation>
    <scope>NUCLEOTIDE SEQUENCE</scope>
    <source>
        <strain evidence="1">Expedition CK06-06</strain>
    </source>
</reference>
<evidence type="ECO:0000313" key="1">
    <source>
        <dbReference type="EMBL" id="GAF87776.1"/>
    </source>
</evidence>
<dbReference type="AlphaFoldDB" id="X0TKH0"/>
<comment type="caution">
    <text evidence="1">The sequence shown here is derived from an EMBL/GenBank/DDBJ whole genome shotgun (WGS) entry which is preliminary data.</text>
</comment>
<name>X0TKH0_9ZZZZ</name>
<accession>X0TKH0</accession>